<dbReference type="AlphaFoldDB" id="A0A914VMU1"/>
<dbReference type="PANTHER" id="PTHR24064">
    <property type="entry name" value="SOLUTE CARRIER FAMILY 22 MEMBER"/>
    <property type="match status" value="1"/>
</dbReference>
<reference evidence="9" key="1">
    <citation type="submission" date="2022-11" db="UniProtKB">
        <authorList>
            <consortium name="WormBaseParasite"/>
        </authorList>
    </citation>
    <scope>IDENTIFICATION</scope>
</reference>
<dbReference type="InterPro" id="IPR005828">
    <property type="entry name" value="MFS_sugar_transport-like"/>
</dbReference>
<protein>
    <submittedName>
        <fullName evidence="9">Major facilitator superfamily (MFS) profile domain-containing protein</fullName>
    </submittedName>
</protein>
<feature type="transmembrane region" description="Helical" evidence="6">
    <location>
        <begin position="373"/>
        <end position="395"/>
    </location>
</feature>
<keyword evidence="2 6" id="KW-0812">Transmembrane</keyword>
<feature type="transmembrane region" description="Helical" evidence="6">
    <location>
        <begin position="137"/>
        <end position="161"/>
    </location>
</feature>
<feature type="domain" description="Major facilitator superfamily (MFS) profile" evidence="7">
    <location>
        <begin position="47"/>
        <end position="489"/>
    </location>
</feature>
<evidence type="ECO:0000256" key="5">
    <source>
        <dbReference type="SAM" id="MobiDB-lite"/>
    </source>
</evidence>
<dbReference type="InterPro" id="IPR036259">
    <property type="entry name" value="MFS_trans_sf"/>
</dbReference>
<comment type="subcellular location">
    <subcellularLocation>
        <location evidence="1">Membrane</location>
        <topology evidence="1">Multi-pass membrane protein</topology>
    </subcellularLocation>
</comment>
<dbReference type="SUPFAM" id="SSF103473">
    <property type="entry name" value="MFS general substrate transporter"/>
    <property type="match status" value="1"/>
</dbReference>
<sequence length="523" mass="57100">MSQVPAENGCREAERVAPAMSAYDQVQELIGNFGRYQLILFLATQLGYLAITGSMLCTTFDTALPKGFNCTGATQADIVNATAKYWLMMDFRSLLLEWHLLCSDSLVPTFFSTAVMLGGVLGAVFCGFVADRFGRKPVVIGTMAGVAAFNFLIAGVGAMSWTLTSTLFFALGFCGGGYMVTNMVLALEAVGTQYWRLFVVAFNGWPLGMMFMAAVGYLTHHWRWFHVTLGAVAVLVLVPLTAVSKESARWLLQHERLEESDAVLAQVARMNGKAAVSLRQTAGSDTFPTLSSAKRPDRSYSYMDLMKHKSIYVPLLALSYSWLASSVLSFAIYFNLDSLPGDRFVKMLLTGLFKGMAGTIPFFLNHCVGRRPIFLVSVAVTCVTCWTVVAIDTFSGEPGNILLTVFSIMGASAIDPMWKVNHLYSTELFPTVVRNMARAVCNIGSRLGSVIAPSISHLRHYNLSWPYMIFGCLMLVQVAVGALYLPETKNRDLPDRLPDDVDDSDCTADVGAVGLNSRDSATA</sequence>
<dbReference type="Pfam" id="PF00083">
    <property type="entry name" value="Sugar_tr"/>
    <property type="match status" value="1"/>
</dbReference>
<evidence type="ECO:0000256" key="6">
    <source>
        <dbReference type="SAM" id="Phobius"/>
    </source>
</evidence>
<feature type="transmembrane region" description="Helical" evidence="6">
    <location>
        <begin position="224"/>
        <end position="243"/>
    </location>
</feature>
<dbReference type="PROSITE" id="PS50850">
    <property type="entry name" value="MFS"/>
    <property type="match status" value="1"/>
</dbReference>
<evidence type="ECO:0000256" key="3">
    <source>
        <dbReference type="ARBA" id="ARBA00022989"/>
    </source>
</evidence>
<evidence type="ECO:0000313" key="8">
    <source>
        <dbReference type="Proteomes" id="UP000887566"/>
    </source>
</evidence>
<dbReference type="InterPro" id="IPR020846">
    <property type="entry name" value="MFS_dom"/>
</dbReference>
<dbReference type="GO" id="GO:0022857">
    <property type="term" value="F:transmembrane transporter activity"/>
    <property type="evidence" value="ECO:0007669"/>
    <property type="project" value="InterPro"/>
</dbReference>
<dbReference type="WBParaSite" id="PSAMB.scaffold2171size24871.g16754.t1">
    <property type="protein sequence ID" value="PSAMB.scaffold2171size24871.g16754.t1"/>
    <property type="gene ID" value="PSAMB.scaffold2171size24871.g16754"/>
</dbReference>
<organism evidence="8 9">
    <name type="scientific">Plectus sambesii</name>
    <dbReference type="NCBI Taxonomy" id="2011161"/>
    <lineage>
        <taxon>Eukaryota</taxon>
        <taxon>Metazoa</taxon>
        <taxon>Ecdysozoa</taxon>
        <taxon>Nematoda</taxon>
        <taxon>Chromadorea</taxon>
        <taxon>Plectida</taxon>
        <taxon>Plectina</taxon>
        <taxon>Plectoidea</taxon>
        <taxon>Plectidae</taxon>
        <taxon>Plectus</taxon>
    </lineage>
</organism>
<accession>A0A914VMU1</accession>
<feature type="transmembrane region" description="Helical" evidence="6">
    <location>
        <begin position="344"/>
        <end position="364"/>
    </location>
</feature>
<feature type="transmembrane region" description="Helical" evidence="6">
    <location>
        <begin position="464"/>
        <end position="485"/>
    </location>
</feature>
<dbReference type="GO" id="GO:0016020">
    <property type="term" value="C:membrane"/>
    <property type="evidence" value="ECO:0007669"/>
    <property type="project" value="UniProtKB-SubCell"/>
</dbReference>
<name>A0A914VMU1_9BILA</name>
<evidence type="ECO:0000313" key="9">
    <source>
        <dbReference type="WBParaSite" id="PSAMB.scaffold2171size24871.g16754.t1"/>
    </source>
</evidence>
<keyword evidence="3 6" id="KW-1133">Transmembrane helix</keyword>
<feature type="region of interest" description="Disordered" evidence="5">
    <location>
        <begin position="494"/>
        <end position="523"/>
    </location>
</feature>
<evidence type="ECO:0000259" key="7">
    <source>
        <dbReference type="PROSITE" id="PS50850"/>
    </source>
</evidence>
<keyword evidence="8" id="KW-1185">Reference proteome</keyword>
<proteinExistence type="predicted"/>
<feature type="transmembrane region" description="Helical" evidence="6">
    <location>
        <begin position="167"/>
        <end position="187"/>
    </location>
</feature>
<dbReference type="Gene3D" id="1.20.1250.20">
    <property type="entry name" value="MFS general substrate transporter like domains"/>
    <property type="match status" value="1"/>
</dbReference>
<feature type="transmembrane region" description="Helical" evidence="6">
    <location>
        <begin position="110"/>
        <end position="130"/>
    </location>
</feature>
<feature type="transmembrane region" description="Helical" evidence="6">
    <location>
        <begin position="38"/>
        <end position="56"/>
    </location>
</feature>
<feature type="transmembrane region" description="Helical" evidence="6">
    <location>
        <begin position="311"/>
        <end position="332"/>
    </location>
</feature>
<evidence type="ECO:0000256" key="2">
    <source>
        <dbReference type="ARBA" id="ARBA00022692"/>
    </source>
</evidence>
<dbReference type="Proteomes" id="UP000887566">
    <property type="component" value="Unplaced"/>
</dbReference>
<evidence type="ECO:0000256" key="4">
    <source>
        <dbReference type="ARBA" id="ARBA00023136"/>
    </source>
</evidence>
<feature type="transmembrane region" description="Helical" evidence="6">
    <location>
        <begin position="194"/>
        <end position="218"/>
    </location>
</feature>
<keyword evidence="4 6" id="KW-0472">Membrane</keyword>
<evidence type="ECO:0000256" key="1">
    <source>
        <dbReference type="ARBA" id="ARBA00004141"/>
    </source>
</evidence>